<evidence type="ECO:0000256" key="2">
    <source>
        <dbReference type="HAMAP-Rule" id="MF_00669"/>
    </source>
</evidence>
<gene>
    <name evidence="2" type="primary">sspI</name>
    <name evidence="4" type="ORF">PaecuDRAFT_1391</name>
</gene>
<evidence type="ECO:0000313" key="4">
    <source>
        <dbReference type="EMBL" id="EFM11785.1"/>
    </source>
</evidence>
<reference evidence="4 5" key="1">
    <citation type="submission" date="2010-07" db="EMBL/GenBank/DDBJ databases">
        <title>The draft genome of Paenibacillus curdlanolyticus YK9.</title>
        <authorList>
            <consortium name="US DOE Joint Genome Institute (JGI-PGF)"/>
            <person name="Lucas S."/>
            <person name="Copeland A."/>
            <person name="Lapidus A."/>
            <person name="Cheng J.-F."/>
            <person name="Bruce D."/>
            <person name="Goodwin L."/>
            <person name="Pitluck S."/>
            <person name="Land M.L."/>
            <person name="Hauser L."/>
            <person name="Chang Y.-J."/>
            <person name="Jeffries C."/>
            <person name="Anderson I.J."/>
            <person name="Johnson E."/>
            <person name="Loganathan U."/>
            <person name="Mulhopadhyay B."/>
            <person name="Kyrpides N."/>
            <person name="Woyke T.J."/>
        </authorList>
    </citation>
    <scope>NUCLEOTIDE SEQUENCE [LARGE SCALE GENOMIC DNA]</scope>
    <source>
        <strain evidence="4 5">YK9</strain>
    </source>
</reference>
<keyword evidence="5" id="KW-1185">Reference proteome</keyword>
<sequence>MNTIDLRQAIITRVKDKSNEELTDIIQDSIGSDERALPGLGVLFEMIWQDSSASDQSRMVNSLHQHLHTDSGAPESGLGHS</sequence>
<dbReference type="Proteomes" id="UP000005387">
    <property type="component" value="Unassembled WGS sequence"/>
</dbReference>
<proteinExistence type="evidence at transcript level"/>
<dbReference type="GO" id="GO:0030436">
    <property type="term" value="P:asexual sporulation"/>
    <property type="evidence" value="ECO:0007669"/>
    <property type="project" value="UniProtKB-UniRule"/>
</dbReference>
<dbReference type="EMBL" id="AEDD01000003">
    <property type="protein sequence ID" value="EFM11785.1"/>
    <property type="molecule type" value="Genomic_DNA"/>
</dbReference>
<dbReference type="Pfam" id="PF14098">
    <property type="entry name" value="SSPI"/>
    <property type="match status" value="1"/>
</dbReference>
<dbReference type="STRING" id="717606.PaecuDRAFT_1391"/>
<dbReference type="NCBIfam" id="TIGR03092">
    <property type="entry name" value="SASP_sspI"/>
    <property type="match status" value="1"/>
</dbReference>
<comment type="subcellular location">
    <subcellularLocation>
        <location evidence="2">Spore core</location>
    </subcellularLocation>
</comment>
<evidence type="ECO:0000256" key="3">
    <source>
        <dbReference type="SAM" id="MobiDB-lite"/>
    </source>
</evidence>
<dbReference type="HAMAP" id="MF_00669">
    <property type="entry name" value="SspI"/>
    <property type="match status" value="1"/>
</dbReference>
<accession>E0I6W9</accession>
<dbReference type="InterPro" id="IPR017525">
    <property type="entry name" value="SspI"/>
</dbReference>
<dbReference type="AlphaFoldDB" id="E0I6W9"/>
<dbReference type="RefSeq" id="WP_006037404.1">
    <property type="nucleotide sequence ID" value="NZ_AEDD01000003.1"/>
</dbReference>
<comment type="similarity">
    <text evidence="2">Belongs to the SspI family.</text>
</comment>
<protein>
    <recommendedName>
        <fullName evidence="2">Small, acid-soluble spore protein I</fullName>
        <shortName evidence="2">SASP I</shortName>
    </recommendedName>
</protein>
<evidence type="ECO:0000313" key="5">
    <source>
        <dbReference type="Proteomes" id="UP000005387"/>
    </source>
</evidence>
<organism evidence="4 5">
    <name type="scientific">Paenibacillus curdlanolyticus YK9</name>
    <dbReference type="NCBI Taxonomy" id="717606"/>
    <lineage>
        <taxon>Bacteria</taxon>
        <taxon>Bacillati</taxon>
        <taxon>Bacillota</taxon>
        <taxon>Bacilli</taxon>
        <taxon>Bacillales</taxon>
        <taxon>Paenibacillaceae</taxon>
        <taxon>Paenibacillus</taxon>
    </lineage>
</organism>
<dbReference type="eggNOG" id="ENOG50334DH">
    <property type="taxonomic scope" value="Bacteria"/>
</dbReference>
<dbReference type="GO" id="GO:0030435">
    <property type="term" value="P:sporulation resulting in formation of a cellular spore"/>
    <property type="evidence" value="ECO:0007669"/>
    <property type="project" value="UniProtKB-KW"/>
</dbReference>
<feature type="region of interest" description="Disordered" evidence="3">
    <location>
        <begin position="58"/>
        <end position="81"/>
    </location>
</feature>
<name>E0I6W9_9BACL</name>
<comment type="induction">
    <text evidence="2">Expressed only in the forespore compartment of sporulating cells.</text>
</comment>
<evidence type="ECO:0000256" key="1">
    <source>
        <dbReference type="ARBA" id="ARBA00022969"/>
    </source>
</evidence>
<keyword evidence="1 2" id="KW-0749">Sporulation</keyword>